<reference evidence="1 2" key="1">
    <citation type="submission" date="2023-08" db="EMBL/GenBank/DDBJ databases">
        <title>Black Yeasts Isolated from many extreme environments.</title>
        <authorList>
            <person name="Coleine C."/>
            <person name="Stajich J.E."/>
            <person name="Selbmann L."/>
        </authorList>
    </citation>
    <scope>NUCLEOTIDE SEQUENCE [LARGE SCALE GENOMIC DNA]</scope>
    <source>
        <strain evidence="1 2">CCFEE 5910</strain>
    </source>
</reference>
<protein>
    <submittedName>
        <fullName evidence="1">Uncharacterized protein</fullName>
    </submittedName>
</protein>
<dbReference type="EMBL" id="JAVRRJ010000004">
    <property type="protein sequence ID" value="KAK5085986.1"/>
    <property type="molecule type" value="Genomic_DNA"/>
</dbReference>
<accession>A0AAN7T076</accession>
<gene>
    <name evidence="1" type="ORF">LTR05_005276</name>
</gene>
<keyword evidence="2" id="KW-1185">Reference proteome</keyword>
<name>A0AAN7T076_9EURO</name>
<organism evidence="1 2">
    <name type="scientific">Lithohypha guttulata</name>
    <dbReference type="NCBI Taxonomy" id="1690604"/>
    <lineage>
        <taxon>Eukaryota</taxon>
        <taxon>Fungi</taxon>
        <taxon>Dikarya</taxon>
        <taxon>Ascomycota</taxon>
        <taxon>Pezizomycotina</taxon>
        <taxon>Eurotiomycetes</taxon>
        <taxon>Chaetothyriomycetidae</taxon>
        <taxon>Chaetothyriales</taxon>
        <taxon>Trichomeriaceae</taxon>
        <taxon>Lithohypha</taxon>
    </lineage>
</organism>
<dbReference type="AlphaFoldDB" id="A0AAN7T076"/>
<comment type="caution">
    <text evidence="1">The sequence shown here is derived from an EMBL/GenBank/DDBJ whole genome shotgun (WGS) entry which is preliminary data.</text>
</comment>
<dbReference type="Proteomes" id="UP001309876">
    <property type="component" value="Unassembled WGS sequence"/>
</dbReference>
<sequence>MAKDFLNDALSDDTSKNGYLLDISIYSKRGYKDRKGLQIVDHERIEFKHGEADWDSIISRESRPQHPEDGAWTSRGQLYESPFEEEACQTLVAGRSCKYETPYTNVDLCTVSADAKIRTQLRNLVCKYIENNVTLHELDYQPDER</sequence>
<evidence type="ECO:0000313" key="2">
    <source>
        <dbReference type="Proteomes" id="UP001309876"/>
    </source>
</evidence>
<evidence type="ECO:0000313" key="1">
    <source>
        <dbReference type="EMBL" id="KAK5085986.1"/>
    </source>
</evidence>
<proteinExistence type="predicted"/>